<protein>
    <submittedName>
        <fullName evidence="1">Uncharacterized protein</fullName>
    </submittedName>
</protein>
<sequence length="166" mass="17279">MRFQTGVNLAILSALSVVPVAECTVDTALKIVSSVGEVAAAAHAIKQIWAREVTAEGDFALTAELETVTPEISLEGRAKPCISVPAGVPSNVVENCCAALSGKYLYISGWKSTKKIRVTGIPYACISAAPWFDGTGVVPYACGDSCLEWAGLSSADFTAVANAFSF</sequence>
<name>A0ACC3YP33_COLTU</name>
<gene>
    <name evidence="1" type="ORF">CTRU02_210472</name>
</gene>
<dbReference type="Proteomes" id="UP000805649">
    <property type="component" value="Unassembled WGS sequence"/>
</dbReference>
<accession>A0ACC3YP33</accession>
<evidence type="ECO:0000313" key="1">
    <source>
        <dbReference type="EMBL" id="KAL0933673.1"/>
    </source>
</evidence>
<keyword evidence="2" id="KW-1185">Reference proteome</keyword>
<organism evidence="1 2">
    <name type="scientific">Colletotrichum truncatum</name>
    <name type="common">Anthracnose fungus</name>
    <name type="synonym">Colletotrichum capsici</name>
    <dbReference type="NCBI Taxonomy" id="5467"/>
    <lineage>
        <taxon>Eukaryota</taxon>
        <taxon>Fungi</taxon>
        <taxon>Dikarya</taxon>
        <taxon>Ascomycota</taxon>
        <taxon>Pezizomycotina</taxon>
        <taxon>Sordariomycetes</taxon>
        <taxon>Hypocreomycetidae</taxon>
        <taxon>Glomerellales</taxon>
        <taxon>Glomerellaceae</taxon>
        <taxon>Colletotrichum</taxon>
        <taxon>Colletotrichum truncatum species complex</taxon>
    </lineage>
</organism>
<reference evidence="1 2" key="1">
    <citation type="journal article" date="2020" name="Phytopathology">
        <title>Genome Sequence Resources of Colletotrichum truncatum, C. plurivorum, C. musicola, and C. sojae: Four Species Pathogenic to Soybean (Glycine max).</title>
        <authorList>
            <person name="Rogerio F."/>
            <person name="Boufleur T.R."/>
            <person name="Ciampi-Guillardi M."/>
            <person name="Sukno S.A."/>
            <person name="Thon M.R."/>
            <person name="Massola Junior N.S."/>
            <person name="Baroncelli R."/>
        </authorList>
    </citation>
    <scope>NUCLEOTIDE SEQUENCE [LARGE SCALE GENOMIC DNA]</scope>
    <source>
        <strain evidence="1 2">CMES1059</strain>
    </source>
</reference>
<proteinExistence type="predicted"/>
<comment type="caution">
    <text evidence="1">The sequence shown here is derived from an EMBL/GenBank/DDBJ whole genome shotgun (WGS) entry which is preliminary data.</text>
</comment>
<evidence type="ECO:0000313" key="2">
    <source>
        <dbReference type="Proteomes" id="UP000805649"/>
    </source>
</evidence>
<dbReference type="EMBL" id="VUJX02000007">
    <property type="protein sequence ID" value="KAL0933673.1"/>
    <property type="molecule type" value="Genomic_DNA"/>
</dbReference>